<evidence type="ECO:0000313" key="2">
    <source>
        <dbReference type="Proteomes" id="UP001179952"/>
    </source>
</evidence>
<accession>A0AAV9AP32</accession>
<evidence type="ECO:0000313" key="1">
    <source>
        <dbReference type="EMBL" id="KAK1265906.1"/>
    </source>
</evidence>
<comment type="caution">
    <text evidence="1">The sequence shown here is derived from an EMBL/GenBank/DDBJ whole genome shotgun (WGS) entry which is preliminary data.</text>
</comment>
<reference evidence="1" key="2">
    <citation type="submission" date="2023-06" db="EMBL/GenBank/DDBJ databases">
        <authorList>
            <person name="Ma L."/>
            <person name="Liu K.-W."/>
            <person name="Li Z."/>
            <person name="Hsiao Y.-Y."/>
            <person name="Qi Y."/>
            <person name="Fu T."/>
            <person name="Tang G."/>
            <person name="Zhang D."/>
            <person name="Sun W.-H."/>
            <person name="Liu D.-K."/>
            <person name="Li Y."/>
            <person name="Chen G.-Z."/>
            <person name="Liu X.-D."/>
            <person name="Liao X.-Y."/>
            <person name="Jiang Y.-T."/>
            <person name="Yu X."/>
            <person name="Hao Y."/>
            <person name="Huang J."/>
            <person name="Zhao X.-W."/>
            <person name="Ke S."/>
            <person name="Chen Y.-Y."/>
            <person name="Wu W.-L."/>
            <person name="Hsu J.-L."/>
            <person name="Lin Y.-F."/>
            <person name="Huang M.-D."/>
            <person name="Li C.-Y."/>
            <person name="Huang L."/>
            <person name="Wang Z.-W."/>
            <person name="Zhao X."/>
            <person name="Zhong W.-Y."/>
            <person name="Peng D.-H."/>
            <person name="Ahmad S."/>
            <person name="Lan S."/>
            <person name="Zhang J.-S."/>
            <person name="Tsai W.-C."/>
            <person name="Van De Peer Y."/>
            <person name="Liu Z.-J."/>
        </authorList>
    </citation>
    <scope>NUCLEOTIDE SEQUENCE</scope>
    <source>
        <strain evidence="1">SCP</strain>
        <tissue evidence="1">Leaves</tissue>
    </source>
</reference>
<dbReference type="Proteomes" id="UP001179952">
    <property type="component" value="Unassembled WGS sequence"/>
</dbReference>
<gene>
    <name evidence="1" type="ORF">QJS04_geneDACA000600</name>
</gene>
<sequence length="346" mass="39341">MATSSRSVFLPSGCMVSVTSMENSTQVTLSLNSKQVVNSFVKGLNFWQDGQLLFVESDKPYKEVAEAGRIISVLIRGLVEGYRLKMPLPDRICDQGISFSGDHGSIFYSKAYERSRNAERRRREGRIIDLGVDHRNLLNPSYIEEYETLEDVLNNNLEKYLIKYGKEPESEYSDITYPMKRIMNIEDLLSHTALFSSEEKFSLMGEIAKRVNYLPGYRAFMDSVSLGHHHWTTKVNQGVYMKMSRHSHSHYNDSLSSLILFVRNCVERIQSDSAIEAFVKPFDKISLSPGNKHDAIKHKDALINQFLDEIGCNSNADEANELINFLEAKRARLRESRGSSSRGTTG</sequence>
<name>A0AAV9AP32_ACOGR</name>
<keyword evidence="2" id="KW-1185">Reference proteome</keyword>
<dbReference type="EMBL" id="JAUJYN010000007">
    <property type="protein sequence ID" value="KAK1265906.1"/>
    <property type="molecule type" value="Genomic_DNA"/>
</dbReference>
<dbReference type="AlphaFoldDB" id="A0AAV9AP32"/>
<organism evidence="1 2">
    <name type="scientific">Acorus gramineus</name>
    <name type="common">Dwarf sweet flag</name>
    <dbReference type="NCBI Taxonomy" id="55184"/>
    <lineage>
        <taxon>Eukaryota</taxon>
        <taxon>Viridiplantae</taxon>
        <taxon>Streptophyta</taxon>
        <taxon>Embryophyta</taxon>
        <taxon>Tracheophyta</taxon>
        <taxon>Spermatophyta</taxon>
        <taxon>Magnoliopsida</taxon>
        <taxon>Liliopsida</taxon>
        <taxon>Acoraceae</taxon>
        <taxon>Acorus</taxon>
    </lineage>
</organism>
<protein>
    <submittedName>
        <fullName evidence="1">Uncharacterized protein</fullName>
    </submittedName>
</protein>
<reference evidence="1" key="1">
    <citation type="journal article" date="2023" name="Nat. Commun.">
        <title>Diploid and tetraploid genomes of Acorus and the evolution of monocots.</title>
        <authorList>
            <person name="Ma L."/>
            <person name="Liu K.W."/>
            <person name="Li Z."/>
            <person name="Hsiao Y.Y."/>
            <person name="Qi Y."/>
            <person name="Fu T."/>
            <person name="Tang G.D."/>
            <person name="Zhang D."/>
            <person name="Sun W.H."/>
            <person name="Liu D.K."/>
            <person name="Li Y."/>
            <person name="Chen G.Z."/>
            <person name="Liu X.D."/>
            <person name="Liao X.Y."/>
            <person name="Jiang Y.T."/>
            <person name="Yu X."/>
            <person name="Hao Y."/>
            <person name="Huang J."/>
            <person name="Zhao X.W."/>
            <person name="Ke S."/>
            <person name="Chen Y.Y."/>
            <person name="Wu W.L."/>
            <person name="Hsu J.L."/>
            <person name="Lin Y.F."/>
            <person name="Huang M.D."/>
            <person name="Li C.Y."/>
            <person name="Huang L."/>
            <person name="Wang Z.W."/>
            <person name="Zhao X."/>
            <person name="Zhong W.Y."/>
            <person name="Peng D.H."/>
            <person name="Ahmad S."/>
            <person name="Lan S."/>
            <person name="Zhang J.S."/>
            <person name="Tsai W.C."/>
            <person name="Van de Peer Y."/>
            <person name="Liu Z.J."/>
        </authorList>
    </citation>
    <scope>NUCLEOTIDE SEQUENCE</scope>
    <source>
        <strain evidence="1">SCP</strain>
    </source>
</reference>
<proteinExistence type="predicted"/>